<dbReference type="Pfam" id="PF25873">
    <property type="entry name" value="WHD_MalT"/>
    <property type="match status" value="1"/>
</dbReference>
<dbReference type="Pfam" id="PF00196">
    <property type="entry name" value="GerE"/>
    <property type="match status" value="1"/>
</dbReference>
<dbReference type="InterPro" id="IPR041617">
    <property type="entry name" value="TPR_MalT"/>
</dbReference>
<keyword evidence="1" id="KW-0805">Transcription regulation</keyword>
<dbReference type="SUPFAM" id="SSF52540">
    <property type="entry name" value="P-loop containing nucleoside triphosphate hydrolases"/>
    <property type="match status" value="1"/>
</dbReference>
<reference evidence="5" key="1">
    <citation type="submission" date="2023-04" db="EMBL/GenBank/DDBJ databases">
        <title>Comparative genomic analysis of Cohnella hashimotonis sp. nov., isolated from the International Space Station.</title>
        <authorList>
            <person name="Venkateswaran K."/>
            <person name="Simpson A."/>
        </authorList>
    </citation>
    <scope>NUCLEOTIDE SEQUENCE</scope>
    <source>
        <strain evidence="5">F6_2S_P_1</strain>
    </source>
</reference>
<accession>A0ABT6TNI7</accession>
<dbReference type="PRINTS" id="PR00038">
    <property type="entry name" value="HTHLUXR"/>
</dbReference>
<dbReference type="InterPro" id="IPR036388">
    <property type="entry name" value="WH-like_DNA-bd_sf"/>
</dbReference>
<dbReference type="CDD" id="cd06170">
    <property type="entry name" value="LuxR_C_like"/>
    <property type="match status" value="1"/>
</dbReference>
<dbReference type="InterPro" id="IPR000792">
    <property type="entry name" value="Tscrpt_reg_LuxR_C"/>
</dbReference>
<evidence type="ECO:0000313" key="5">
    <source>
        <dbReference type="EMBL" id="MDI4648375.1"/>
    </source>
</evidence>
<dbReference type="PANTHER" id="PTHR44688">
    <property type="entry name" value="DNA-BINDING TRANSCRIPTIONAL ACTIVATOR DEVR_DOSR"/>
    <property type="match status" value="1"/>
</dbReference>
<dbReference type="EMBL" id="JAGRPV010000001">
    <property type="protein sequence ID" value="MDI4648375.1"/>
    <property type="molecule type" value="Genomic_DNA"/>
</dbReference>
<comment type="caution">
    <text evidence="5">The sequence shown here is derived from an EMBL/GenBank/DDBJ whole genome shotgun (WGS) entry which is preliminary data.</text>
</comment>
<keyword evidence="6" id="KW-1185">Reference proteome</keyword>
<dbReference type="InterPro" id="IPR011990">
    <property type="entry name" value="TPR-like_helical_dom_sf"/>
</dbReference>
<protein>
    <submittedName>
        <fullName evidence="5">LuxR C-terminal-related transcriptional regulator</fullName>
    </submittedName>
</protein>
<dbReference type="PROSITE" id="PS50043">
    <property type="entry name" value="HTH_LUXR_2"/>
    <property type="match status" value="1"/>
</dbReference>
<evidence type="ECO:0000256" key="1">
    <source>
        <dbReference type="ARBA" id="ARBA00023015"/>
    </source>
</evidence>
<dbReference type="InterPro" id="IPR027417">
    <property type="entry name" value="P-loop_NTPase"/>
</dbReference>
<gene>
    <name evidence="5" type="ORF">KB449_25710</name>
</gene>
<dbReference type="Pfam" id="PF17874">
    <property type="entry name" value="TPR_MalT"/>
    <property type="match status" value="1"/>
</dbReference>
<evidence type="ECO:0000256" key="3">
    <source>
        <dbReference type="ARBA" id="ARBA00023163"/>
    </source>
</evidence>
<dbReference type="Gene3D" id="1.10.10.10">
    <property type="entry name" value="Winged helix-like DNA-binding domain superfamily/Winged helix DNA-binding domain"/>
    <property type="match status" value="1"/>
</dbReference>
<sequence>MIVRTKLRIPHSSVPVVSRPALIAKLDEGMEVRLTLISAQSGYGKTTAMAEWAKQSGIPVAWVSLDRQDNDWIQFWSYVIASVQERLPGFGPEIPSMLASGPSELMEPAIGTLLNELERWAGRLAIVIDDYHTIELEAIHRSMSFLLAHLPEGIHIYMAGRAEPQLRVARLFAKGQVVRIDMRDLCFRLDEGYSFFRDAANLELTREQVRQLVERTEGWVSGLQLAALSMKQSRDIAKYVERFAGRQHRVADDLLQEILHGQTEQIRDFLSDTSILSRMNASLCEAVTGKLDCQAQLEQLESYNMFIIPLDEDREWYRYHHLLSEYLQRRLYGMNVERWLLVHERAAKWLEASGFDEEAVEHYIAGKRYADAVRLIEQNMAVLMQSKSVSLKRWITSLPDDAFAEKPMLEVFYISVLFGVGEWEAAYRRVAAARLRYEWLQDKMLAVEWNRAMGNIYYFCAVSAYLQKDLEEMSVHFERMEACMPEGSLFQTMGRNRYQGFDSFDDHLGYINDLRAAEVFLTRWIGRWGVKEEYPFVGYLYASYSQLLYEWNRLDEAAEVIGRALGRKDVEPFARIEIHMAMTASRIRQALGQPEEAHALLAKLKEKIVSPDRALFMIKIEAQQADLSLQQGKPGPAREWLETCGLSAEDEISPNRVPEYLVLTRVLAALGRAGEALELLRRLDHFLQVEDRLRDRIKVKIQQSLTEHRAGRAEAALAALDAALRLARPQRYIRSFLDEGTDMTELLIAYTRVPRGRPKLSALSAEKVYAGELLRSLKPESADAPPLSVALTGQEAKVIGLLSRGLSNREIAEALGIKSETAKSHIKNIYRKLNAGTRIQALQQAKELNLV</sequence>
<keyword evidence="3" id="KW-0804">Transcription</keyword>
<dbReference type="SUPFAM" id="SSF48452">
    <property type="entry name" value="TPR-like"/>
    <property type="match status" value="1"/>
</dbReference>
<dbReference type="SUPFAM" id="SSF46894">
    <property type="entry name" value="C-terminal effector domain of the bipartite response regulators"/>
    <property type="match status" value="1"/>
</dbReference>
<dbReference type="Proteomes" id="UP001161691">
    <property type="component" value="Unassembled WGS sequence"/>
</dbReference>
<evidence type="ECO:0000313" key="6">
    <source>
        <dbReference type="Proteomes" id="UP001161691"/>
    </source>
</evidence>
<dbReference type="Gene3D" id="1.25.40.10">
    <property type="entry name" value="Tetratricopeptide repeat domain"/>
    <property type="match status" value="1"/>
</dbReference>
<feature type="domain" description="HTH luxR-type" evidence="4">
    <location>
        <begin position="784"/>
        <end position="849"/>
    </location>
</feature>
<dbReference type="InterPro" id="IPR016032">
    <property type="entry name" value="Sig_transdc_resp-reg_C-effctor"/>
</dbReference>
<name>A0ABT6TNI7_9BACL</name>
<organism evidence="5 6">
    <name type="scientific">Cohnella hashimotonis</name>
    <dbReference type="NCBI Taxonomy" id="2826895"/>
    <lineage>
        <taxon>Bacteria</taxon>
        <taxon>Bacillati</taxon>
        <taxon>Bacillota</taxon>
        <taxon>Bacilli</taxon>
        <taxon>Bacillales</taxon>
        <taxon>Paenibacillaceae</taxon>
        <taxon>Cohnella</taxon>
    </lineage>
</organism>
<dbReference type="RefSeq" id="WP_282911093.1">
    <property type="nucleotide sequence ID" value="NZ_JAGRPV010000001.1"/>
</dbReference>
<dbReference type="PANTHER" id="PTHR44688:SF16">
    <property type="entry name" value="DNA-BINDING TRANSCRIPTIONAL ACTIVATOR DEVR_DOSR"/>
    <property type="match status" value="1"/>
</dbReference>
<evidence type="ECO:0000259" key="4">
    <source>
        <dbReference type="PROSITE" id="PS50043"/>
    </source>
</evidence>
<dbReference type="InterPro" id="IPR059106">
    <property type="entry name" value="WHD_MalT"/>
</dbReference>
<proteinExistence type="predicted"/>
<evidence type="ECO:0000256" key="2">
    <source>
        <dbReference type="ARBA" id="ARBA00023125"/>
    </source>
</evidence>
<dbReference type="Gene3D" id="3.40.50.300">
    <property type="entry name" value="P-loop containing nucleotide triphosphate hydrolases"/>
    <property type="match status" value="1"/>
</dbReference>
<dbReference type="SMART" id="SM00421">
    <property type="entry name" value="HTH_LUXR"/>
    <property type="match status" value="1"/>
</dbReference>
<keyword evidence="2" id="KW-0238">DNA-binding</keyword>